<dbReference type="OrthoDB" id="9810084at2"/>
<proteinExistence type="predicted"/>
<accession>A0A328AX79</accession>
<dbReference type="AlphaFoldDB" id="A0A328AX79"/>
<evidence type="ECO:0000313" key="2">
    <source>
        <dbReference type="Proteomes" id="UP000249842"/>
    </source>
</evidence>
<keyword evidence="2" id="KW-1185">Reference proteome</keyword>
<gene>
    <name evidence="1" type="ORF">DJ021_05310</name>
</gene>
<dbReference type="Proteomes" id="UP000249842">
    <property type="component" value="Unassembled WGS sequence"/>
</dbReference>
<dbReference type="PANTHER" id="PTHR39337">
    <property type="entry name" value="BLR5642 PROTEIN"/>
    <property type="match status" value="1"/>
</dbReference>
<dbReference type="EMBL" id="QFYP01000001">
    <property type="protein sequence ID" value="RAK59259.1"/>
    <property type="molecule type" value="Genomic_DNA"/>
</dbReference>
<dbReference type="Pfam" id="PF04343">
    <property type="entry name" value="DUF488"/>
    <property type="match status" value="1"/>
</dbReference>
<dbReference type="RefSeq" id="WP_111456552.1">
    <property type="nucleotide sequence ID" value="NZ_QFYP01000001.1"/>
</dbReference>
<dbReference type="InterPro" id="IPR014519">
    <property type="entry name" value="UCP024492"/>
</dbReference>
<organism evidence="1 2">
    <name type="scientific">Phenylobacterium hankyongense</name>
    <dbReference type="NCBI Taxonomy" id="1813876"/>
    <lineage>
        <taxon>Bacteria</taxon>
        <taxon>Pseudomonadati</taxon>
        <taxon>Pseudomonadota</taxon>
        <taxon>Alphaproteobacteria</taxon>
        <taxon>Caulobacterales</taxon>
        <taxon>Caulobacteraceae</taxon>
        <taxon>Phenylobacterium</taxon>
    </lineage>
</organism>
<dbReference type="InterPro" id="IPR007438">
    <property type="entry name" value="DUF488"/>
</dbReference>
<protein>
    <submittedName>
        <fullName evidence="1">DUF488 domain-containing protein</fullName>
    </submittedName>
</protein>
<reference evidence="2" key="1">
    <citation type="submission" date="2018-05" db="EMBL/GenBank/DDBJ databases">
        <authorList>
            <person name="Li X."/>
        </authorList>
    </citation>
    <scope>NUCLEOTIDE SEQUENCE [LARGE SCALE GENOMIC DNA]</scope>
    <source>
        <strain evidence="2">HKS-05</strain>
    </source>
</reference>
<name>A0A328AX79_9CAUL</name>
<sequence length="143" mass="15292">MKLATIRYESETQDAVIGRLKAAGVKVLIDVRAVAASRRAGFSKSLLAASLAEAGIEYVHLRQLGTPKPGRDAARKGHVAEMRAIFEDHLAEPAAQVELARAAEIAGDRKAALLCYEADPKGCHRSIVADRICASIGCEIENL</sequence>
<evidence type="ECO:0000313" key="1">
    <source>
        <dbReference type="EMBL" id="RAK59259.1"/>
    </source>
</evidence>
<comment type="caution">
    <text evidence="1">The sequence shown here is derived from an EMBL/GenBank/DDBJ whole genome shotgun (WGS) entry which is preliminary data.</text>
</comment>
<dbReference type="PIRSF" id="PIRSF024492">
    <property type="entry name" value="UCP024492"/>
    <property type="match status" value="1"/>
</dbReference>
<dbReference type="PANTHER" id="PTHR39337:SF1">
    <property type="entry name" value="BLR5642 PROTEIN"/>
    <property type="match status" value="1"/>
</dbReference>